<comment type="catalytic activity">
    <reaction evidence="25">
        <text>[GlcNAc-(1-&gt;4)-Mur2Ac(oyl-L-Ala-gamma-D-Glu-L-Lys-D-Ala-D-Ala)](n)-di-trans,octa-cis-undecaprenyl diphosphate + beta-D-GlcNAc-(1-&gt;4)-Mur2Ac(oyl-L-Ala-gamma-D-Glu-L-Lys-D-Ala-D-Ala)-di-trans,octa-cis-undecaprenyl diphosphate = [GlcNAc-(1-&gt;4)-Mur2Ac(oyl-L-Ala-gamma-D-Glu-L-Lys-D-Ala-D-Ala)](n+1)-di-trans,octa-cis-undecaprenyl diphosphate + di-trans,octa-cis-undecaprenyl diphosphate + H(+)</text>
        <dbReference type="Rhea" id="RHEA:23708"/>
        <dbReference type="Rhea" id="RHEA-COMP:9602"/>
        <dbReference type="Rhea" id="RHEA-COMP:9603"/>
        <dbReference type="ChEBI" id="CHEBI:15378"/>
        <dbReference type="ChEBI" id="CHEBI:58405"/>
        <dbReference type="ChEBI" id="CHEBI:60033"/>
        <dbReference type="ChEBI" id="CHEBI:78435"/>
        <dbReference type="EC" id="2.4.99.28"/>
    </reaction>
</comment>
<dbReference type="PANTHER" id="PTHR32282:SF27">
    <property type="entry name" value="PENICILLIN-BINDING PROTEIN 1A"/>
    <property type="match status" value="1"/>
</dbReference>
<evidence type="ECO:0000256" key="14">
    <source>
        <dbReference type="ARBA" id="ARBA00022801"/>
    </source>
</evidence>
<protein>
    <recommendedName>
        <fullName evidence="6">Penicillin-binding protein 1A</fullName>
        <ecNumber evidence="24">2.4.99.28</ecNumber>
        <ecNumber evidence="5">3.4.16.4</ecNumber>
    </recommendedName>
</protein>
<evidence type="ECO:0000256" key="7">
    <source>
        <dbReference type="ARBA" id="ARBA00022475"/>
    </source>
</evidence>
<dbReference type="Pfam" id="PF00912">
    <property type="entry name" value="Transgly"/>
    <property type="match status" value="1"/>
</dbReference>
<keyword evidence="18 28" id="KW-1133">Transmembrane helix</keyword>
<dbReference type="GO" id="GO:0008658">
    <property type="term" value="F:penicillin binding"/>
    <property type="evidence" value="ECO:0007669"/>
    <property type="project" value="InterPro"/>
</dbReference>
<evidence type="ECO:0000256" key="4">
    <source>
        <dbReference type="ARBA" id="ARBA00007739"/>
    </source>
</evidence>
<keyword evidence="21" id="KW-0511">Multifunctional enzyme</keyword>
<dbReference type="GO" id="GO:0008955">
    <property type="term" value="F:peptidoglycan glycosyltransferase activity"/>
    <property type="evidence" value="ECO:0007669"/>
    <property type="project" value="UniProtKB-EC"/>
</dbReference>
<evidence type="ECO:0000256" key="24">
    <source>
        <dbReference type="ARBA" id="ARBA00044770"/>
    </source>
</evidence>
<keyword evidence="22" id="KW-0961">Cell wall biogenesis/degradation</keyword>
<dbReference type="AlphaFoldDB" id="A0A4R2PQ02"/>
<keyword evidence="17" id="KW-0573">Peptidoglycan synthesis</keyword>
<dbReference type="GO" id="GO:0046677">
    <property type="term" value="P:response to antibiotic"/>
    <property type="evidence" value="ECO:0007669"/>
    <property type="project" value="UniProtKB-KW"/>
</dbReference>
<comment type="catalytic activity">
    <reaction evidence="23">
        <text>Preferential cleavage: (Ac)2-L-Lys-D-Ala-|-D-Ala. Also transpeptidation of peptidyl-alanyl moieties that are N-acyl substituents of D-alanine.</text>
        <dbReference type="EC" id="3.4.16.4"/>
    </reaction>
</comment>
<dbReference type="InterPro" id="IPR031376">
    <property type="entry name" value="PCB_OB"/>
</dbReference>
<comment type="subcellular location">
    <subcellularLocation>
        <location evidence="1">Cell inner membrane</location>
        <topology evidence="1">Single-pass type II membrane protein</topology>
    </subcellularLocation>
</comment>
<dbReference type="SUPFAM" id="SSF53955">
    <property type="entry name" value="Lysozyme-like"/>
    <property type="match status" value="1"/>
</dbReference>
<evidence type="ECO:0000256" key="18">
    <source>
        <dbReference type="ARBA" id="ARBA00022989"/>
    </source>
</evidence>
<keyword evidence="13 28" id="KW-0812">Transmembrane</keyword>
<evidence type="ECO:0000256" key="3">
    <source>
        <dbReference type="ARBA" id="ARBA00007090"/>
    </source>
</evidence>
<keyword evidence="9" id="KW-0121">Carboxypeptidase</keyword>
<evidence type="ECO:0000256" key="13">
    <source>
        <dbReference type="ARBA" id="ARBA00022692"/>
    </source>
</evidence>
<keyword evidence="15" id="KW-0133">Cell shape</keyword>
<accession>A0A4R2PQ02</accession>
<keyword evidence="33" id="KW-1185">Reference proteome</keyword>
<dbReference type="InterPro" id="IPR001460">
    <property type="entry name" value="PCN-bd_Tpept"/>
</dbReference>
<evidence type="ECO:0000313" key="33">
    <source>
        <dbReference type="Proteomes" id="UP000295399"/>
    </source>
</evidence>
<sequence>MGRAIAKWVRRLLVVGIVLGVLGALSGAGVVLWAFLTFGPGLPDHTELAQYEPPIITRIHAGDGSLLTEYARERRIFVPVDQIPRKVKRAFMAAEDKNFYGHFGIDPMSIARAMVRNIQNLGQRFHGASTITQQVARNFLLTNDYSYERKIKEAILALRIEKAFSKDRILELYLNEIYLGSRSYGVGAAALTYFDKALEDLTVAEAAYLAALPKGPANYHPIHDHDAAVGRRNWVLAQMRKNGYIDDDTWAAAVAEPLVPDFEEEERVFRADYFEESVRRRIAERYGSDALYEGGLSVRTTLEPRLQAIAERALRDGLVAYDRRHGWRGPITRIRLGRDWAERLDAAAGPLAMPGWRSALVMELRDDGAVVGFADGSFGWVPFETMGWARKWLPDQRFGYPPEDVSEVLAAGDVVPVEALDDRAGEPIDDFFDEAGAALGDTPVYGLRQIPDIQGAIVALDPHTGRVLALVGGFSYQRSQYNRAIQADRQPGSAFKPFVYAAALEEGFTPSSLIRDAPFVKDQGPGQGKWKPRNYSRKFFGPTTLRRGLEKSRNLMTVRLADHIGMDKVIDLAARFGLSSDMQPTLSFALGAGEVKLIDLTAAYGVFVNGGRKIAPVLVDRIQDRYGRTVYKTDSRACPDCDQDQWTGQAPPVLPDDRAEILDPRHAYQMVSMLKGVVDRGSGRRIRSLGFPLAGKTGTSNEAVDTWFVGFAPDLAVGVFVGFDRPRTLGPGEQGATAAAPIFKQFMAEALGDQPAIPFRRPPGIVLVQVDAETGLPAPGQTRGTIMEAFIPGTEPQPGDRGVLDGSGELVRSDIGEGTDGIY</sequence>
<evidence type="ECO:0000256" key="11">
    <source>
        <dbReference type="ARBA" id="ARBA00022676"/>
    </source>
</evidence>
<evidence type="ECO:0000256" key="19">
    <source>
        <dbReference type="ARBA" id="ARBA00023136"/>
    </source>
</evidence>
<reference evidence="32 33" key="1">
    <citation type="submission" date="2019-03" db="EMBL/GenBank/DDBJ databases">
        <title>Genomic Encyclopedia of Type Strains, Phase IV (KMG-IV): sequencing the most valuable type-strain genomes for metagenomic binning, comparative biology and taxonomic classification.</title>
        <authorList>
            <person name="Goeker M."/>
        </authorList>
    </citation>
    <scope>NUCLEOTIDE SEQUENCE [LARGE SCALE GENOMIC DNA]</scope>
    <source>
        <strain evidence="32 33">DSM 2132</strain>
    </source>
</reference>
<dbReference type="Pfam" id="PF17092">
    <property type="entry name" value="PCB_OB"/>
    <property type="match status" value="1"/>
</dbReference>
<feature type="domain" description="Glycosyl transferase family 51" evidence="30">
    <location>
        <begin position="64"/>
        <end position="239"/>
    </location>
</feature>
<dbReference type="GO" id="GO:0071555">
    <property type="term" value="P:cell wall organization"/>
    <property type="evidence" value="ECO:0007669"/>
    <property type="project" value="UniProtKB-KW"/>
</dbReference>
<feature type="domain" description="Penicillin-binding protein transpeptidase" evidence="29">
    <location>
        <begin position="455"/>
        <end position="747"/>
    </location>
</feature>
<dbReference type="EC" id="2.4.99.28" evidence="24"/>
<dbReference type="GO" id="GO:0030288">
    <property type="term" value="C:outer membrane-bounded periplasmic space"/>
    <property type="evidence" value="ECO:0007669"/>
    <property type="project" value="TreeGrafter"/>
</dbReference>
<evidence type="ECO:0000256" key="10">
    <source>
        <dbReference type="ARBA" id="ARBA00022670"/>
    </source>
</evidence>
<comment type="pathway">
    <text evidence="2">Cell wall biogenesis; peptidoglycan biosynthesis.</text>
</comment>
<keyword evidence="10" id="KW-0645">Protease</keyword>
<dbReference type="PANTHER" id="PTHR32282">
    <property type="entry name" value="BINDING PROTEIN TRANSPEPTIDASE, PUTATIVE-RELATED"/>
    <property type="match status" value="1"/>
</dbReference>
<comment type="caution">
    <text evidence="32">The sequence shown here is derived from an EMBL/GenBank/DDBJ whole genome shotgun (WGS) entry which is preliminary data.</text>
</comment>
<gene>
    <name evidence="32" type="ORF">EV659_102277</name>
</gene>
<evidence type="ECO:0000256" key="9">
    <source>
        <dbReference type="ARBA" id="ARBA00022645"/>
    </source>
</evidence>
<keyword evidence="14" id="KW-0378">Hydrolase</keyword>
<dbReference type="Proteomes" id="UP000295399">
    <property type="component" value="Unassembled WGS sequence"/>
</dbReference>
<evidence type="ECO:0000256" key="8">
    <source>
        <dbReference type="ARBA" id="ARBA00022519"/>
    </source>
</evidence>
<dbReference type="InterPro" id="IPR036950">
    <property type="entry name" value="PBP_transglycosylase"/>
</dbReference>
<name>A0A4R2PQ02_RHOSA</name>
<evidence type="ECO:0000256" key="20">
    <source>
        <dbReference type="ARBA" id="ARBA00023251"/>
    </source>
</evidence>
<dbReference type="GO" id="GO:0008360">
    <property type="term" value="P:regulation of cell shape"/>
    <property type="evidence" value="ECO:0007669"/>
    <property type="project" value="UniProtKB-KW"/>
</dbReference>
<dbReference type="NCBIfam" id="TIGR02074">
    <property type="entry name" value="PBP_1a_fam"/>
    <property type="match status" value="1"/>
</dbReference>
<dbReference type="UniPathway" id="UPA00219"/>
<keyword evidence="19 28" id="KW-0472">Membrane</keyword>
<evidence type="ECO:0000256" key="17">
    <source>
        <dbReference type="ARBA" id="ARBA00022984"/>
    </source>
</evidence>
<evidence type="ECO:0000256" key="22">
    <source>
        <dbReference type="ARBA" id="ARBA00023316"/>
    </source>
</evidence>
<dbReference type="InterPro" id="IPR012340">
    <property type="entry name" value="NA-bd_OB-fold"/>
</dbReference>
<evidence type="ECO:0000256" key="15">
    <source>
        <dbReference type="ARBA" id="ARBA00022960"/>
    </source>
</evidence>
<evidence type="ECO:0000256" key="6">
    <source>
        <dbReference type="ARBA" id="ARBA00018638"/>
    </source>
</evidence>
<evidence type="ECO:0000256" key="25">
    <source>
        <dbReference type="ARBA" id="ARBA00049902"/>
    </source>
</evidence>
<keyword evidence="8" id="KW-0997">Cell inner membrane</keyword>
<dbReference type="Gene3D" id="2.40.50.140">
    <property type="entry name" value="Nucleic acid-binding proteins"/>
    <property type="match status" value="1"/>
</dbReference>
<evidence type="ECO:0000259" key="31">
    <source>
        <dbReference type="Pfam" id="PF17092"/>
    </source>
</evidence>
<evidence type="ECO:0000256" key="1">
    <source>
        <dbReference type="ARBA" id="ARBA00004249"/>
    </source>
</evidence>
<feature type="domain" description="Penicillin-binding protein OB-like" evidence="31">
    <location>
        <begin position="327"/>
        <end position="453"/>
    </location>
</feature>
<organism evidence="32 33">
    <name type="scientific">Rhodothalassium salexigens DSM 2132</name>
    <dbReference type="NCBI Taxonomy" id="1188247"/>
    <lineage>
        <taxon>Bacteria</taxon>
        <taxon>Pseudomonadati</taxon>
        <taxon>Pseudomonadota</taxon>
        <taxon>Alphaproteobacteria</taxon>
        <taxon>Rhodothalassiales</taxon>
        <taxon>Rhodothalassiaceae</taxon>
        <taxon>Rhodothalassium</taxon>
    </lineage>
</organism>
<dbReference type="Pfam" id="PF00905">
    <property type="entry name" value="Transpeptidase"/>
    <property type="match status" value="1"/>
</dbReference>
<comment type="pathway">
    <text evidence="26">Glycan biosynthesis.</text>
</comment>
<keyword evidence="7" id="KW-1003">Cell membrane</keyword>
<comment type="similarity">
    <text evidence="3">In the C-terminal section; belongs to the transpeptidase family.</text>
</comment>
<evidence type="ECO:0000259" key="30">
    <source>
        <dbReference type="Pfam" id="PF00912"/>
    </source>
</evidence>
<proteinExistence type="inferred from homology"/>
<dbReference type="GO" id="GO:0005886">
    <property type="term" value="C:plasma membrane"/>
    <property type="evidence" value="ECO:0007669"/>
    <property type="project" value="UniProtKB-SubCell"/>
</dbReference>
<keyword evidence="16" id="KW-0735">Signal-anchor</keyword>
<evidence type="ECO:0000313" key="32">
    <source>
        <dbReference type="EMBL" id="TCP37869.1"/>
    </source>
</evidence>
<dbReference type="GO" id="GO:0006508">
    <property type="term" value="P:proteolysis"/>
    <property type="evidence" value="ECO:0007669"/>
    <property type="project" value="UniProtKB-KW"/>
</dbReference>
<dbReference type="FunCoup" id="A0A4R2PQ02">
    <property type="interactions" value="293"/>
</dbReference>
<dbReference type="Gene3D" id="3.40.710.10">
    <property type="entry name" value="DD-peptidase/beta-lactamase superfamily"/>
    <property type="match status" value="2"/>
</dbReference>
<feature type="region of interest" description="Disordered" evidence="27">
    <location>
        <begin position="792"/>
        <end position="823"/>
    </location>
</feature>
<feature type="transmembrane region" description="Helical" evidence="28">
    <location>
        <begin position="12"/>
        <end position="36"/>
    </location>
</feature>
<dbReference type="FunFam" id="1.10.3810.10:FF:000003">
    <property type="entry name" value="Penicillin-binding protein 1a"/>
    <property type="match status" value="1"/>
</dbReference>
<keyword evidence="20" id="KW-0046">Antibiotic resistance</keyword>
<evidence type="ECO:0000256" key="27">
    <source>
        <dbReference type="SAM" id="MobiDB-lite"/>
    </source>
</evidence>
<evidence type="ECO:0000256" key="26">
    <source>
        <dbReference type="ARBA" id="ARBA00060592"/>
    </source>
</evidence>
<keyword evidence="11" id="KW-0328">Glycosyltransferase</keyword>
<dbReference type="Gene3D" id="1.10.3810.10">
    <property type="entry name" value="Biosynthetic peptidoglycan transglycosylase-like"/>
    <property type="match status" value="1"/>
</dbReference>
<dbReference type="EMBL" id="SLXO01000002">
    <property type="protein sequence ID" value="TCP37869.1"/>
    <property type="molecule type" value="Genomic_DNA"/>
</dbReference>
<dbReference type="InParanoid" id="A0A4R2PQ02"/>
<dbReference type="InterPro" id="IPR023346">
    <property type="entry name" value="Lysozyme-like_dom_sf"/>
</dbReference>
<comment type="similarity">
    <text evidence="4">In the N-terminal section; belongs to the glycosyltransferase 51 family.</text>
</comment>
<evidence type="ECO:0000259" key="29">
    <source>
        <dbReference type="Pfam" id="PF00905"/>
    </source>
</evidence>
<evidence type="ECO:0000256" key="21">
    <source>
        <dbReference type="ARBA" id="ARBA00023268"/>
    </source>
</evidence>
<dbReference type="SUPFAM" id="SSF56601">
    <property type="entry name" value="beta-lactamase/transpeptidase-like"/>
    <property type="match status" value="1"/>
</dbReference>
<evidence type="ECO:0000256" key="16">
    <source>
        <dbReference type="ARBA" id="ARBA00022968"/>
    </source>
</evidence>
<dbReference type="InterPro" id="IPR050396">
    <property type="entry name" value="Glycosyltr_51/Transpeptidase"/>
</dbReference>
<dbReference type="EC" id="3.4.16.4" evidence="5"/>
<evidence type="ECO:0000256" key="2">
    <source>
        <dbReference type="ARBA" id="ARBA00004752"/>
    </source>
</evidence>
<keyword evidence="12" id="KW-0808">Transferase</keyword>
<evidence type="ECO:0000256" key="28">
    <source>
        <dbReference type="SAM" id="Phobius"/>
    </source>
</evidence>
<dbReference type="GO" id="GO:0009252">
    <property type="term" value="P:peptidoglycan biosynthetic process"/>
    <property type="evidence" value="ECO:0007669"/>
    <property type="project" value="UniProtKB-UniPathway"/>
</dbReference>
<evidence type="ECO:0000256" key="23">
    <source>
        <dbReference type="ARBA" id="ARBA00034000"/>
    </source>
</evidence>
<evidence type="ECO:0000256" key="12">
    <source>
        <dbReference type="ARBA" id="ARBA00022679"/>
    </source>
</evidence>
<dbReference type="InterPro" id="IPR012338">
    <property type="entry name" value="Beta-lactam/transpept-like"/>
</dbReference>
<evidence type="ECO:0000256" key="5">
    <source>
        <dbReference type="ARBA" id="ARBA00012448"/>
    </source>
</evidence>
<dbReference type="InterPro" id="IPR001264">
    <property type="entry name" value="Glyco_trans_51"/>
</dbReference>
<dbReference type="GO" id="GO:0009002">
    <property type="term" value="F:serine-type D-Ala-D-Ala carboxypeptidase activity"/>
    <property type="evidence" value="ECO:0007669"/>
    <property type="project" value="UniProtKB-EC"/>
</dbReference>